<name>A0A6J5PIB4_9CAUD</name>
<evidence type="ECO:0000313" key="3">
    <source>
        <dbReference type="EMBL" id="CAB4198389.1"/>
    </source>
</evidence>
<gene>
    <name evidence="3" type="ORF">UFOVP1307_77</name>
    <name evidence="1" type="ORF">UFOVP651_46</name>
    <name evidence="2" type="ORF">UFOVP902_125</name>
</gene>
<dbReference type="EMBL" id="LR796625">
    <property type="protein sequence ID" value="CAB4154945.1"/>
    <property type="molecule type" value="Genomic_DNA"/>
</dbReference>
<evidence type="ECO:0000313" key="1">
    <source>
        <dbReference type="EMBL" id="CAB4154945.1"/>
    </source>
</evidence>
<dbReference type="EMBL" id="LR796859">
    <property type="protein sequence ID" value="CAB4170847.1"/>
    <property type="molecule type" value="Genomic_DNA"/>
</dbReference>
<protein>
    <submittedName>
        <fullName evidence="2">Uncharacterized protein</fullName>
    </submittedName>
</protein>
<sequence length="94" mass="10442">MSLQRIKELSDFENLHSSECMQDALEEINALVVSMITGKSELNVIELTNDEYSIVSACIEVVEDLPCGFDAIAGYHSIEEDELYNVIDSVKGKV</sequence>
<dbReference type="EMBL" id="LR797270">
    <property type="protein sequence ID" value="CAB4198389.1"/>
    <property type="molecule type" value="Genomic_DNA"/>
</dbReference>
<reference evidence="2" key="1">
    <citation type="submission" date="2020-05" db="EMBL/GenBank/DDBJ databases">
        <authorList>
            <person name="Chiriac C."/>
            <person name="Salcher M."/>
            <person name="Ghai R."/>
            <person name="Kavagutti S V."/>
        </authorList>
    </citation>
    <scope>NUCLEOTIDE SEQUENCE</scope>
</reference>
<organism evidence="2">
    <name type="scientific">uncultured Caudovirales phage</name>
    <dbReference type="NCBI Taxonomy" id="2100421"/>
    <lineage>
        <taxon>Viruses</taxon>
        <taxon>Duplodnaviria</taxon>
        <taxon>Heunggongvirae</taxon>
        <taxon>Uroviricota</taxon>
        <taxon>Caudoviricetes</taxon>
        <taxon>Peduoviridae</taxon>
        <taxon>Maltschvirus</taxon>
        <taxon>Maltschvirus maltsch</taxon>
    </lineage>
</organism>
<evidence type="ECO:0000313" key="2">
    <source>
        <dbReference type="EMBL" id="CAB4170847.1"/>
    </source>
</evidence>
<accession>A0A6J5PIB4</accession>
<proteinExistence type="predicted"/>